<keyword evidence="3" id="KW-0472">Membrane</keyword>
<keyword evidence="5" id="KW-1185">Reference proteome</keyword>
<dbReference type="EMBL" id="AP026800">
    <property type="protein sequence ID" value="BDR54636.1"/>
    <property type="molecule type" value="Genomic_DNA"/>
</dbReference>
<keyword evidence="2" id="KW-0175">Coiled coil</keyword>
<sequence length="318" mass="34929">MSESSPQPGSFPVPVERALIHRRAVFSEHTAGLGSHYAKDENEQVHSSGRRRQVYDESLRLIDDLTNRPVDPLFEDARLIPHSQRSALAVWTNRIIVFVICVAVGLGVASIVQVLHKDPRQKVREKLIAQIQTTNQRSDSLQGQVSQLHGEIDRLTDQVGANTAGKNASDNDILNGTVAVHGPGIKLTITNPIVSKESKDKSEQSRVITDSDLQWFTTQLWSAGAEAISINGKRIGTQTSIRLAGQTVLVGTDSVQSPYQIEAIGDRQRLSDHFAQADQRDYLKQLRGVNITLQISSAKDITLKAAGNSDLSYAKRSK</sequence>
<dbReference type="Proteomes" id="UP001321748">
    <property type="component" value="Chromosome"/>
</dbReference>
<dbReference type="PANTHER" id="PTHR37313:SF1">
    <property type="entry name" value="UPF0749 PROTEIN RV1823"/>
    <property type="match status" value="1"/>
</dbReference>
<accession>A0ABM8BCJ7</accession>
<proteinExistence type="inferred from homology"/>
<dbReference type="Pfam" id="PF05949">
    <property type="entry name" value="DUF881"/>
    <property type="match status" value="1"/>
</dbReference>
<name>A0ABM8BCJ7_9BIFI</name>
<dbReference type="Gene3D" id="3.30.70.1880">
    <property type="entry name" value="Protein of unknown function DUF881"/>
    <property type="match status" value="1"/>
</dbReference>
<dbReference type="InterPro" id="IPR010273">
    <property type="entry name" value="DUF881"/>
</dbReference>
<feature type="transmembrane region" description="Helical" evidence="3">
    <location>
        <begin position="95"/>
        <end position="116"/>
    </location>
</feature>
<reference evidence="4 5" key="1">
    <citation type="journal article" date="2023" name="Microbiol. Spectr.">
        <title>Symbiosis of Carpenter Bees with Uncharacterized Lactic Acid Bacteria Showing NAD Auxotrophy.</title>
        <authorList>
            <person name="Kawasaki S."/>
            <person name="Ozawa K."/>
            <person name="Mori T."/>
            <person name="Yamamoto A."/>
            <person name="Ito M."/>
            <person name="Ohkuma M."/>
            <person name="Sakamoto M."/>
            <person name="Matsutani M."/>
        </authorList>
    </citation>
    <scope>NUCLEOTIDE SEQUENCE [LARGE SCALE GENOMIC DNA]</scope>
    <source>
        <strain evidence="4 5">KimH</strain>
    </source>
</reference>
<protein>
    <recommendedName>
        <fullName evidence="6">DUF881 domain-containing protein</fullName>
    </recommendedName>
</protein>
<evidence type="ECO:0000256" key="1">
    <source>
        <dbReference type="ARBA" id="ARBA00009108"/>
    </source>
</evidence>
<feature type="coiled-coil region" evidence="2">
    <location>
        <begin position="124"/>
        <end position="158"/>
    </location>
</feature>
<gene>
    <name evidence="4" type="ORF">KIMH_07470</name>
</gene>
<evidence type="ECO:0000313" key="4">
    <source>
        <dbReference type="EMBL" id="BDR54636.1"/>
    </source>
</evidence>
<evidence type="ECO:0000256" key="2">
    <source>
        <dbReference type="SAM" id="Coils"/>
    </source>
</evidence>
<evidence type="ECO:0000256" key="3">
    <source>
        <dbReference type="SAM" id="Phobius"/>
    </source>
</evidence>
<dbReference type="PANTHER" id="PTHR37313">
    <property type="entry name" value="UPF0749 PROTEIN RV1825"/>
    <property type="match status" value="1"/>
</dbReference>
<evidence type="ECO:0000313" key="5">
    <source>
        <dbReference type="Proteomes" id="UP001321748"/>
    </source>
</evidence>
<keyword evidence="3" id="KW-1133">Transmembrane helix</keyword>
<evidence type="ECO:0008006" key="6">
    <source>
        <dbReference type="Google" id="ProtNLM"/>
    </source>
</evidence>
<comment type="similarity">
    <text evidence="1">Belongs to the UPF0749 family.</text>
</comment>
<dbReference type="RefSeq" id="WP_317643628.1">
    <property type="nucleotide sequence ID" value="NZ_AP026800.1"/>
</dbReference>
<organism evidence="4 5">
    <name type="scientific">Bombiscardovia apis</name>
    <dbReference type="NCBI Taxonomy" id="2932182"/>
    <lineage>
        <taxon>Bacteria</taxon>
        <taxon>Bacillati</taxon>
        <taxon>Actinomycetota</taxon>
        <taxon>Actinomycetes</taxon>
        <taxon>Bifidobacteriales</taxon>
        <taxon>Bifidobacteriaceae</taxon>
        <taxon>Bombiscardovia</taxon>
    </lineage>
</organism>
<keyword evidence="3" id="KW-0812">Transmembrane</keyword>